<reference evidence="3 4" key="1">
    <citation type="journal article" date="2010" name="Science">
        <title>Genomic comparison of the ants Camponotus floridanus and Harpegnathos saltator.</title>
        <authorList>
            <person name="Bonasio R."/>
            <person name="Zhang G."/>
            <person name="Ye C."/>
            <person name="Mutti N.S."/>
            <person name="Fang X."/>
            <person name="Qin N."/>
            <person name="Donahue G."/>
            <person name="Yang P."/>
            <person name="Li Q."/>
            <person name="Li C."/>
            <person name="Zhang P."/>
            <person name="Huang Z."/>
            <person name="Berger S.L."/>
            <person name="Reinberg D."/>
            <person name="Wang J."/>
            <person name="Liebig J."/>
        </authorList>
    </citation>
    <scope>NUCLEOTIDE SEQUENCE [LARGE SCALE GENOMIC DNA]</scope>
    <source>
        <strain evidence="4">C129</strain>
    </source>
</reference>
<dbReference type="AlphaFoldDB" id="E2B1K4"/>
<dbReference type="Proteomes" id="UP000000311">
    <property type="component" value="Unassembled WGS sequence"/>
</dbReference>
<dbReference type="InParanoid" id="E2B1K4"/>
<feature type="non-terminal residue" evidence="3">
    <location>
        <position position="153"/>
    </location>
</feature>
<dbReference type="OrthoDB" id="21643at2759"/>
<name>E2B1K4_CAMFO</name>
<keyword evidence="4" id="KW-1185">Reference proteome</keyword>
<dbReference type="PANTHER" id="PTHR48029:SF1">
    <property type="entry name" value="NUCLEOLAR PROTEIN 8"/>
    <property type="match status" value="1"/>
</dbReference>
<dbReference type="GO" id="GO:0003723">
    <property type="term" value="F:RNA binding"/>
    <property type="evidence" value="ECO:0007669"/>
    <property type="project" value="UniProtKB-KW"/>
</dbReference>
<organism evidence="4">
    <name type="scientific">Camponotus floridanus</name>
    <name type="common">Florida carpenter ant</name>
    <dbReference type="NCBI Taxonomy" id="104421"/>
    <lineage>
        <taxon>Eukaryota</taxon>
        <taxon>Metazoa</taxon>
        <taxon>Ecdysozoa</taxon>
        <taxon>Arthropoda</taxon>
        <taxon>Hexapoda</taxon>
        <taxon>Insecta</taxon>
        <taxon>Pterygota</taxon>
        <taxon>Neoptera</taxon>
        <taxon>Endopterygota</taxon>
        <taxon>Hymenoptera</taxon>
        <taxon>Apocrita</taxon>
        <taxon>Aculeata</taxon>
        <taxon>Formicoidea</taxon>
        <taxon>Formicidae</taxon>
        <taxon>Formicinae</taxon>
        <taxon>Camponotus</taxon>
    </lineage>
</organism>
<evidence type="ECO:0000313" key="3">
    <source>
        <dbReference type="EMBL" id="EFN60360.1"/>
    </source>
</evidence>
<keyword evidence="1" id="KW-0694">RNA-binding</keyword>
<sequence>IFIIQTILGNDARFTLDDRFIKDENEKTELVKSINESCNLQKEKKQQLDILENILGAPLAIKNQETKTAKKKLMIRYDPTENEHCEYEVKSQPKIKEKNTKKKKHDKSISEMQPILPEPEVSKDIYYAISDTLTESLKQKEEFSLLKTHRKEE</sequence>
<feature type="compositionally biased region" description="Basic and acidic residues" evidence="2">
    <location>
        <begin position="86"/>
        <end position="98"/>
    </location>
</feature>
<dbReference type="STRING" id="104421.E2B1K4"/>
<evidence type="ECO:0000313" key="4">
    <source>
        <dbReference type="Proteomes" id="UP000000311"/>
    </source>
</evidence>
<dbReference type="EMBL" id="GL444953">
    <property type="protein sequence ID" value="EFN60360.1"/>
    <property type="molecule type" value="Genomic_DNA"/>
</dbReference>
<protein>
    <submittedName>
        <fullName evidence="3">Nucleolar protein 8</fullName>
    </submittedName>
</protein>
<evidence type="ECO:0000256" key="1">
    <source>
        <dbReference type="ARBA" id="ARBA00022884"/>
    </source>
</evidence>
<feature type="region of interest" description="Disordered" evidence="2">
    <location>
        <begin position="86"/>
        <end position="116"/>
    </location>
</feature>
<evidence type="ECO:0000256" key="2">
    <source>
        <dbReference type="SAM" id="MobiDB-lite"/>
    </source>
</evidence>
<feature type="non-terminal residue" evidence="3">
    <location>
        <position position="1"/>
    </location>
</feature>
<proteinExistence type="predicted"/>
<gene>
    <name evidence="3" type="ORF">EAG_02072</name>
</gene>
<dbReference type="PANTHER" id="PTHR48029">
    <property type="entry name" value="NUCLEOLAR PROTEIN 8"/>
    <property type="match status" value="1"/>
</dbReference>
<accession>E2B1K4</accession>